<proteinExistence type="predicted"/>
<protein>
    <recommendedName>
        <fullName evidence="4">Lipoprotein</fullName>
    </recommendedName>
</protein>
<name>A0A448HHZ4_9ACTO</name>
<evidence type="ECO:0000313" key="3">
    <source>
        <dbReference type="Proteomes" id="UP000266895"/>
    </source>
</evidence>
<sequence length="241" mass="24467">MTGVRVAARRGRCVAGVVAVLAAVSVVACSGSGGSGASATPSGGASASATASGSAAASASGTASAPASASAAESVDPAQVTAESLSDEELGYTVTSVPEGMDAVQAEVVQAYVAYDQFTWRLWLTPAGTGTGMEGADEVMTDTIREYIAGQYAGRQPGQYLEGPVRTSIENVVVYGEVVPEAAEVIVCSDRGDMKDYDGSGQDVTSPEIPGSTEVILSLQPEIDGWRVSSERELSRNECLA</sequence>
<keyword evidence="3" id="KW-1185">Reference proteome</keyword>
<dbReference type="PROSITE" id="PS51257">
    <property type="entry name" value="PROKAR_LIPOPROTEIN"/>
    <property type="match status" value="1"/>
</dbReference>
<reference evidence="2 3" key="1">
    <citation type="submission" date="2018-12" db="EMBL/GenBank/DDBJ databases">
        <authorList>
            <consortium name="Pathogen Informatics"/>
        </authorList>
    </citation>
    <scope>NUCLEOTIDE SEQUENCE [LARGE SCALE GENOMIC DNA]</scope>
    <source>
        <strain evidence="2 3">NCTC11636</strain>
    </source>
</reference>
<evidence type="ECO:0000256" key="1">
    <source>
        <dbReference type="SAM" id="SignalP"/>
    </source>
</evidence>
<evidence type="ECO:0008006" key="4">
    <source>
        <dbReference type="Google" id="ProtNLM"/>
    </source>
</evidence>
<dbReference type="KEGG" id="ahw:NCTC11636_01790"/>
<dbReference type="Proteomes" id="UP000266895">
    <property type="component" value="Chromosome"/>
</dbReference>
<feature type="signal peptide" evidence="1">
    <location>
        <begin position="1"/>
        <end position="28"/>
    </location>
</feature>
<dbReference type="EMBL" id="LR134350">
    <property type="protein sequence ID" value="VEG28924.1"/>
    <property type="molecule type" value="Genomic_DNA"/>
</dbReference>
<dbReference type="AlphaFoldDB" id="A0A448HHZ4"/>
<organism evidence="2 3">
    <name type="scientific">Actinomyces howellii</name>
    <dbReference type="NCBI Taxonomy" id="52771"/>
    <lineage>
        <taxon>Bacteria</taxon>
        <taxon>Bacillati</taxon>
        <taxon>Actinomycetota</taxon>
        <taxon>Actinomycetes</taxon>
        <taxon>Actinomycetales</taxon>
        <taxon>Actinomycetaceae</taxon>
        <taxon>Actinomyces</taxon>
    </lineage>
</organism>
<evidence type="ECO:0000313" key="2">
    <source>
        <dbReference type="EMBL" id="VEG28924.1"/>
    </source>
</evidence>
<gene>
    <name evidence="2" type="ORF">NCTC11636_01790</name>
</gene>
<keyword evidence="1" id="KW-0732">Signal</keyword>
<accession>A0A448HHZ4</accession>
<feature type="chain" id="PRO_5039055158" description="Lipoprotein" evidence="1">
    <location>
        <begin position="29"/>
        <end position="241"/>
    </location>
</feature>